<keyword evidence="4" id="KW-1133">Transmembrane helix</keyword>
<comment type="caution">
    <text evidence="8">The sequence shown here is derived from an EMBL/GenBank/DDBJ whole genome shotgun (WGS) entry which is preliminary data.</text>
</comment>
<feature type="compositionally biased region" description="Basic and acidic residues" evidence="6">
    <location>
        <begin position="283"/>
        <end position="315"/>
    </location>
</feature>
<dbReference type="GO" id="GO:0005886">
    <property type="term" value="C:plasma membrane"/>
    <property type="evidence" value="ECO:0007669"/>
    <property type="project" value="UniProtKB-SubCell"/>
</dbReference>
<evidence type="ECO:0000256" key="6">
    <source>
        <dbReference type="SAM" id="MobiDB-lite"/>
    </source>
</evidence>
<evidence type="ECO:0000256" key="4">
    <source>
        <dbReference type="ARBA" id="ARBA00022989"/>
    </source>
</evidence>
<protein>
    <recommendedName>
        <fullName evidence="7">RsgI N-terminal anti-sigma domain-containing protein</fullName>
    </recommendedName>
</protein>
<evidence type="ECO:0000313" key="8">
    <source>
        <dbReference type="EMBL" id="RDU38359.1"/>
    </source>
</evidence>
<organism evidence="8 9">
    <name type="scientific">Neobacillus piezotolerans</name>
    <dbReference type="NCBI Taxonomy" id="2259171"/>
    <lineage>
        <taxon>Bacteria</taxon>
        <taxon>Bacillati</taxon>
        <taxon>Bacillota</taxon>
        <taxon>Bacilli</taxon>
        <taxon>Bacillales</taxon>
        <taxon>Bacillaceae</taxon>
        <taxon>Neobacillus</taxon>
    </lineage>
</organism>
<dbReference type="RefSeq" id="WP_115450280.1">
    <property type="nucleotide sequence ID" value="NZ_QNQT01000001.1"/>
</dbReference>
<feature type="compositionally biased region" description="Basic and acidic residues" evidence="6">
    <location>
        <begin position="339"/>
        <end position="355"/>
    </location>
</feature>
<dbReference type="Pfam" id="PF23750">
    <property type="entry name" value="RsgI_M"/>
    <property type="match status" value="1"/>
</dbReference>
<feature type="compositionally biased region" description="Low complexity" evidence="6">
    <location>
        <begin position="356"/>
        <end position="370"/>
    </location>
</feature>
<feature type="domain" description="RsgI N-terminal anti-sigma" evidence="7">
    <location>
        <begin position="2"/>
        <end position="50"/>
    </location>
</feature>
<keyword evidence="2" id="KW-1003">Cell membrane</keyword>
<feature type="region of interest" description="Disordered" evidence="6">
    <location>
        <begin position="221"/>
        <end position="442"/>
    </location>
</feature>
<comment type="subcellular location">
    <subcellularLocation>
        <location evidence="1">Cell membrane</location>
        <topology evidence="1">Single-pass membrane protein</topology>
    </subcellularLocation>
</comment>
<dbReference type="AlphaFoldDB" id="A0A3D8GVY3"/>
<dbReference type="InterPro" id="IPR055431">
    <property type="entry name" value="RsgI_M"/>
</dbReference>
<dbReference type="EMBL" id="QNQT01000001">
    <property type="protein sequence ID" value="RDU38359.1"/>
    <property type="molecule type" value="Genomic_DNA"/>
</dbReference>
<evidence type="ECO:0000256" key="5">
    <source>
        <dbReference type="ARBA" id="ARBA00023136"/>
    </source>
</evidence>
<keyword evidence="9" id="KW-1185">Reference proteome</keyword>
<dbReference type="OrthoDB" id="9800626at2"/>
<evidence type="ECO:0000259" key="7">
    <source>
        <dbReference type="PROSITE" id="PS51849"/>
    </source>
</evidence>
<dbReference type="Pfam" id="PF12791">
    <property type="entry name" value="RsgI_N"/>
    <property type="match status" value="1"/>
</dbReference>
<evidence type="ECO:0000256" key="2">
    <source>
        <dbReference type="ARBA" id="ARBA00022475"/>
    </source>
</evidence>
<name>A0A3D8GVY3_9BACI</name>
<evidence type="ECO:0000256" key="3">
    <source>
        <dbReference type="ARBA" id="ARBA00022692"/>
    </source>
</evidence>
<feature type="compositionally biased region" description="Low complexity" evidence="6">
    <location>
        <begin position="327"/>
        <end position="338"/>
    </location>
</feature>
<accession>A0A3D8GVY3</accession>
<dbReference type="InterPro" id="IPR024449">
    <property type="entry name" value="Anti-sigma_RsgI_N"/>
</dbReference>
<gene>
    <name evidence="8" type="ORF">DRW41_01975</name>
</gene>
<evidence type="ECO:0000256" key="1">
    <source>
        <dbReference type="ARBA" id="ARBA00004162"/>
    </source>
</evidence>
<dbReference type="PROSITE" id="PS51849">
    <property type="entry name" value="RSGI_N"/>
    <property type="match status" value="1"/>
</dbReference>
<keyword evidence="3" id="KW-0812">Transmembrane</keyword>
<sequence length="442" mass="47500">MRTGIILEMDESFLTLLTPEGEFLRARRKGKTYLIGQEITFEPAIQSHEKRNTVGKLAGMKRIWMSAAAALIIMASAIIPLNSGSQVYAYMSIDVNPSIELGLNDKMQVLKMSGYNPEGEKIVSGLKDWKKEDASEVAEKILYEIGRQGYFAETNNVIISAVQTGEKEDKADLRLKETIEEISETAKKEEHEVTVVSASPKDLKEARKLGVTTGNYKAGASAAIQSEEKPASKDAPTATNSAVPSKEGKASAPGQSKKADPGKPVVPLKQENKGNGHTNSKAEAGKGKHETKPKENKGSQKAETKNNGKDNKKNGDSNGKGNSKEQNNGNDKGNSVGKKGSDVKGGDPKKQKDNQNGKNNGKGNSNQKPSPQSNQNTGSKKHDSENKGKGNASSNGEKGNSIKENNGQQKKDKNGYKGNNDPQKNGGQDTNDDYKEKGKSGK</sequence>
<feature type="compositionally biased region" description="Basic and acidic residues" evidence="6">
    <location>
        <begin position="432"/>
        <end position="442"/>
    </location>
</feature>
<evidence type="ECO:0000313" key="9">
    <source>
        <dbReference type="Proteomes" id="UP000257144"/>
    </source>
</evidence>
<proteinExistence type="predicted"/>
<dbReference type="Proteomes" id="UP000257144">
    <property type="component" value="Unassembled WGS sequence"/>
</dbReference>
<keyword evidence="5" id="KW-0472">Membrane</keyword>
<reference evidence="8 9" key="1">
    <citation type="submission" date="2018-07" db="EMBL/GenBank/DDBJ databases">
        <title>Bacillus sp. YLB-04 draft genome sequence.</title>
        <authorList>
            <person name="Yu L."/>
            <person name="Tang X."/>
        </authorList>
    </citation>
    <scope>NUCLEOTIDE SEQUENCE [LARGE SCALE GENOMIC DNA]</scope>
    <source>
        <strain evidence="8 9">YLB-04</strain>
    </source>
</reference>